<dbReference type="EMBL" id="BMFF01000003">
    <property type="protein sequence ID" value="GGD01150.1"/>
    <property type="molecule type" value="Genomic_DNA"/>
</dbReference>
<dbReference type="SUPFAM" id="SSF46689">
    <property type="entry name" value="Homeodomain-like"/>
    <property type="match status" value="1"/>
</dbReference>
<organism evidence="5 6">
    <name type="scientific">Halopseudomonas salina</name>
    <dbReference type="NCBI Taxonomy" id="1323744"/>
    <lineage>
        <taxon>Bacteria</taxon>
        <taxon>Pseudomonadati</taxon>
        <taxon>Pseudomonadota</taxon>
        <taxon>Gammaproteobacteria</taxon>
        <taxon>Pseudomonadales</taxon>
        <taxon>Pseudomonadaceae</taxon>
        <taxon>Halopseudomonas</taxon>
    </lineage>
</organism>
<dbReference type="InterPro" id="IPR009057">
    <property type="entry name" value="Homeodomain-like_sf"/>
</dbReference>
<dbReference type="PRINTS" id="PR00032">
    <property type="entry name" value="HTHARAC"/>
</dbReference>
<evidence type="ECO:0000256" key="1">
    <source>
        <dbReference type="ARBA" id="ARBA00023015"/>
    </source>
</evidence>
<dbReference type="PANTHER" id="PTHR43280">
    <property type="entry name" value="ARAC-FAMILY TRANSCRIPTIONAL REGULATOR"/>
    <property type="match status" value="1"/>
</dbReference>
<dbReference type="PROSITE" id="PS01124">
    <property type="entry name" value="HTH_ARAC_FAMILY_2"/>
    <property type="match status" value="1"/>
</dbReference>
<gene>
    <name evidence="5" type="ORF">GCM10007418_20540</name>
</gene>
<keyword evidence="3" id="KW-0804">Transcription</keyword>
<dbReference type="PANTHER" id="PTHR43280:SF2">
    <property type="entry name" value="HTH-TYPE TRANSCRIPTIONAL REGULATOR EXSA"/>
    <property type="match status" value="1"/>
</dbReference>
<feature type="domain" description="HTH araC/xylS-type" evidence="4">
    <location>
        <begin position="164"/>
        <end position="263"/>
    </location>
</feature>
<evidence type="ECO:0000313" key="6">
    <source>
        <dbReference type="Proteomes" id="UP000638188"/>
    </source>
</evidence>
<dbReference type="Proteomes" id="UP000638188">
    <property type="component" value="Unassembled WGS sequence"/>
</dbReference>
<evidence type="ECO:0000256" key="2">
    <source>
        <dbReference type="ARBA" id="ARBA00023125"/>
    </source>
</evidence>
<evidence type="ECO:0000256" key="3">
    <source>
        <dbReference type="ARBA" id="ARBA00023163"/>
    </source>
</evidence>
<keyword evidence="2" id="KW-0238">DNA-binding</keyword>
<dbReference type="Pfam" id="PF12833">
    <property type="entry name" value="HTH_18"/>
    <property type="match status" value="1"/>
</dbReference>
<dbReference type="Gene3D" id="1.10.10.60">
    <property type="entry name" value="Homeodomain-like"/>
    <property type="match status" value="2"/>
</dbReference>
<sequence length="278" mass="31143">MAGDVNYVQSHHNRGRGTAEENRLYIFSQQVFFYCNPLDRPVWVETHCCVLFISAYAEPFSVDFGNQRVEARALLAGPLLRRKIIAEGAGLVGFYIMPESPLYAYLVNTLPPSGFRPVYRGLMDAVNAELMALYEGRADVDQTLAVSAHMHKLLAPGSAVGSAKPSAAELTALIRSDPAISLRQLAERNGVSYTRMSRVFTQNVGLSFREYKNWLKHLRVVRLMDTGMSLTEVAQEAGFADLAQFTRIYKRWYGNPPSYVRQQKNIKVFLTSNLASPP</sequence>
<name>A0ABQ1PQM3_9GAMM</name>
<comment type="caution">
    <text evidence="5">The sequence shown here is derived from an EMBL/GenBank/DDBJ whole genome shotgun (WGS) entry which is preliminary data.</text>
</comment>
<protein>
    <recommendedName>
        <fullName evidence="4">HTH araC/xylS-type domain-containing protein</fullName>
    </recommendedName>
</protein>
<evidence type="ECO:0000313" key="5">
    <source>
        <dbReference type="EMBL" id="GGD01150.1"/>
    </source>
</evidence>
<reference evidence="6" key="1">
    <citation type="journal article" date="2019" name="Int. J. Syst. Evol. Microbiol.">
        <title>The Global Catalogue of Microorganisms (GCM) 10K type strain sequencing project: providing services to taxonomists for standard genome sequencing and annotation.</title>
        <authorList>
            <consortium name="The Broad Institute Genomics Platform"/>
            <consortium name="The Broad Institute Genome Sequencing Center for Infectious Disease"/>
            <person name="Wu L."/>
            <person name="Ma J."/>
        </authorList>
    </citation>
    <scope>NUCLEOTIDE SEQUENCE [LARGE SCALE GENOMIC DNA]</scope>
    <source>
        <strain evidence="6">CGMCC 1.12482</strain>
    </source>
</reference>
<dbReference type="InterPro" id="IPR020449">
    <property type="entry name" value="Tscrpt_reg_AraC-type_HTH"/>
</dbReference>
<proteinExistence type="predicted"/>
<dbReference type="SMART" id="SM00342">
    <property type="entry name" value="HTH_ARAC"/>
    <property type="match status" value="1"/>
</dbReference>
<keyword evidence="1" id="KW-0805">Transcription regulation</keyword>
<accession>A0ABQ1PQM3</accession>
<keyword evidence="6" id="KW-1185">Reference proteome</keyword>
<dbReference type="InterPro" id="IPR018060">
    <property type="entry name" value="HTH_AraC"/>
</dbReference>
<evidence type="ECO:0000259" key="4">
    <source>
        <dbReference type="PROSITE" id="PS01124"/>
    </source>
</evidence>
<dbReference type="RefSeq" id="WP_188434408.1">
    <property type="nucleotide sequence ID" value="NZ_BMFF01000003.1"/>
</dbReference>